<dbReference type="SUPFAM" id="SSF53850">
    <property type="entry name" value="Periplasmic binding protein-like II"/>
    <property type="match status" value="1"/>
</dbReference>
<evidence type="ECO:0000256" key="1">
    <source>
        <dbReference type="ARBA" id="ARBA00009437"/>
    </source>
</evidence>
<comment type="similarity">
    <text evidence="1">Belongs to the LysR transcriptional regulatory family.</text>
</comment>
<dbReference type="InterPro" id="IPR058163">
    <property type="entry name" value="LysR-type_TF_proteobact-type"/>
</dbReference>
<sequence>MDTNRLLPLLSEMAIFVNVVELGSFSKTAVKLGVSPSSISRSIARLEDALEIKLLNRSTRQMKLSTDGDEVFRMCSKMLDNAKEAVSAAQARSSEYSGSLKVAAPKALSKQVLTPIILVFMKKYPNIQLQLIIAEEYIDPIHEEIDVVIHITSSPVEGLVATTLGSRNNVLCASPDYIERYGSPQSPTDIQNHNCICLTEKLSDRIWHFSKGSCSESIQVDGSFAVNHSEIRREAVLEGMGISIFPDFSVQEYIDTGAIVPILGEWHVGASKQQFVVAQYLQSKFVPKQLKVFVSFLKERMESFQ</sequence>
<evidence type="ECO:0000259" key="5">
    <source>
        <dbReference type="Pfam" id="PF00126"/>
    </source>
</evidence>
<dbReference type="InterPro" id="IPR036390">
    <property type="entry name" value="WH_DNA-bd_sf"/>
</dbReference>
<dbReference type="FunFam" id="1.10.10.10:FF:000001">
    <property type="entry name" value="LysR family transcriptional regulator"/>
    <property type="match status" value="1"/>
</dbReference>
<dbReference type="Gene3D" id="3.40.190.290">
    <property type="match status" value="1"/>
</dbReference>
<keyword evidence="4" id="KW-0804">Transcription</keyword>
<dbReference type="GO" id="GO:0003700">
    <property type="term" value="F:DNA-binding transcription factor activity"/>
    <property type="evidence" value="ECO:0007669"/>
    <property type="project" value="InterPro"/>
</dbReference>
<accession>A0A7Y4D8I8</accession>
<proteinExistence type="inferred from homology"/>
<dbReference type="SUPFAM" id="SSF46785">
    <property type="entry name" value="Winged helix' DNA-binding domain"/>
    <property type="match status" value="1"/>
</dbReference>
<dbReference type="Pfam" id="PF00126">
    <property type="entry name" value="HTH_1"/>
    <property type="match status" value="1"/>
</dbReference>
<dbReference type="PANTHER" id="PTHR30537">
    <property type="entry name" value="HTH-TYPE TRANSCRIPTIONAL REGULATOR"/>
    <property type="match status" value="1"/>
</dbReference>
<dbReference type="Proteomes" id="UP000519158">
    <property type="component" value="Unassembled WGS sequence"/>
</dbReference>
<evidence type="ECO:0000256" key="3">
    <source>
        <dbReference type="ARBA" id="ARBA00023125"/>
    </source>
</evidence>
<protein>
    <submittedName>
        <fullName evidence="7">LysR family transcriptional regulator</fullName>
    </submittedName>
</protein>
<dbReference type="InterPro" id="IPR000847">
    <property type="entry name" value="LysR_HTH_N"/>
</dbReference>
<name>A0A7Y4D8I8_VIBSP</name>
<evidence type="ECO:0000259" key="6">
    <source>
        <dbReference type="Pfam" id="PF03466"/>
    </source>
</evidence>
<dbReference type="InterPro" id="IPR005119">
    <property type="entry name" value="LysR_subst-bd"/>
</dbReference>
<dbReference type="RefSeq" id="WP_122055732.1">
    <property type="nucleotide sequence ID" value="NZ_CAWPOP010000062.1"/>
</dbReference>
<dbReference type="EMBL" id="VTXL01000010">
    <property type="protein sequence ID" value="NOJ13717.1"/>
    <property type="molecule type" value="Genomic_DNA"/>
</dbReference>
<gene>
    <name evidence="7" type="ORF">F0234_13205</name>
</gene>
<reference evidence="7 8" key="1">
    <citation type="submission" date="2019-09" db="EMBL/GenBank/DDBJ databases">
        <title>Draft genome sequencing and comparative genomics of hatchery-associated Vibrios.</title>
        <authorList>
            <person name="Kehlet-Delgado H."/>
            <person name="Mueller R.S."/>
        </authorList>
    </citation>
    <scope>NUCLEOTIDE SEQUENCE [LARGE SCALE GENOMIC DNA]</scope>
    <source>
        <strain evidence="7 8">99-70-13A3</strain>
    </source>
</reference>
<dbReference type="Gene3D" id="1.10.10.10">
    <property type="entry name" value="Winged helix-like DNA-binding domain superfamily/Winged helix DNA-binding domain"/>
    <property type="match status" value="1"/>
</dbReference>
<keyword evidence="2" id="KW-0805">Transcription regulation</keyword>
<keyword evidence="3" id="KW-0238">DNA-binding</keyword>
<evidence type="ECO:0000256" key="4">
    <source>
        <dbReference type="ARBA" id="ARBA00023163"/>
    </source>
</evidence>
<evidence type="ECO:0000313" key="8">
    <source>
        <dbReference type="Proteomes" id="UP000519158"/>
    </source>
</evidence>
<dbReference type="GO" id="GO:0006351">
    <property type="term" value="P:DNA-templated transcription"/>
    <property type="evidence" value="ECO:0007669"/>
    <property type="project" value="TreeGrafter"/>
</dbReference>
<organism evidence="7 8">
    <name type="scientific">Vibrio splendidus</name>
    <dbReference type="NCBI Taxonomy" id="29497"/>
    <lineage>
        <taxon>Bacteria</taxon>
        <taxon>Pseudomonadati</taxon>
        <taxon>Pseudomonadota</taxon>
        <taxon>Gammaproteobacteria</taxon>
        <taxon>Vibrionales</taxon>
        <taxon>Vibrionaceae</taxon>
        <taxon>Vibrio</taxon>
    </lineage>
</organism>
<dbReference type="CDD" id="cd08422">
    <property type="entry name" value="PBP2_CrgA_like"/>
    <property type="match status" value="1"/>
</dbReference>
<evidence type="ECO:0000313" key="7">
    <source>
        <dbReference type="EMBL" id="NOJ13717.1"/>
    </source>
</evidence>
<evidence type="ECO:0000256" key="2">
    <source>
        <dbReference type="ARBA" id="ARBA00023015"/>
    </source>
</evidence>
<dbReference type="AlphaFoldDB" id="A0A7Y4D8I8"/>
<comment type="caution">
    <text evidence="7">The sequence shown here is derived from an EMBL/GenBank/DDBJ whole genome shotgun (WGS) entry which is preliminary data.</text>
</comment>
<dbReference type="InterPro" id="IPR036388">
    <property type="entry name" value="WH-like_DNA-bd_sf"/>
</dbReference>
<dbReference type="Pfam" id="PF03466">
    <property type="entry name" value="LysR_substrate"/>
    <property type="match status" value="1"/>
</dbReference>
<feature type="domain" description="LysR substrate-binding" evidence="6">
    <location>
        <begin position="95"/>
        <end position="301"/>
    </location>
</feature>
<feature type="domain" description="HTH lysR-type" evidence="5">
    <location>
        <begin position="11"/>
        <end position="68"/>
    </location>
</feature>
<dbReference type="GO" id="GO:0043565">
    <property type="term" value="F:sequence-specific DNA binding"/>
    <property type="evidence" value="ECO:0007669"/>
    <property type="project" value="TreeGrafter"/>
</dbReference>
<dbReference type="PANTHER" id="PTHR30537:SF5">
    <property type="entry name" value="HTH-TYPE TRANSCRIPTIONAL ACTIVATOR TTDR-RELATED"/>
    <property type="match status" value="1"/>
</dbReference>